<dbReference type="EMBL" id="JBHUGI010000024">
    <property type="protein sequence ID" value="MFD1928098.1"/>
    <property type="molecule type" value="Genomic_DNA"/>
</dbReference>
<dbReference type="Gene3D" id="3.30.750.24">
    <property type="entry name" value="STAS domain"/>
    <property type="match status" value="1"/>
</dbReference>
<accession>A0ABW4SF79</accession>
<keyword evidence="5" id="KW-1185">Reference proteome</keyword>
<dbReference type="SUPFAM" id="SSF52091">
    <property type="entry name" value="SpoIIaa-like"/>
    <property type="match status" value="1"/>
</dbReference>
<dbReference type="PANTHER" id="PTHR33495:SF2">
    <property type="entry name" value="ANTI-SIGMA FACTOR ANTAGONIST TM_1081-RELATED"/>
    <property type="match status" value="1"/>
</dbReference>
<dbReference type="Proteomes" id="UP001597218">
    <property type="component" value="Unassembled WGS sequence"/>
</dbReference>
<dbReference type="InterPro" id="IPR003658">
    <property type="entry name" value="Anti-sigma_ant"/>
</dbReference>
<evidence type="ECO:0000256" key="1">
    <source>
        <dbReference type="ARBA" id="ARBA00009013"/>
    </source>
</evidence>
<reference evidence="5" key="1">
    <citation type="journal article" date="2019" name="Int. J. Syst. Evol. Microbiol.">
        <title>The Global Catalogue of Microorganisms (GCM) 10K type strain sequencing project: providing services to taxonomists for standard genome sequencing and annotation.</title>
        <authorList>
            <consortium name="The Broad Institute Genomics Platform"/>
            <consortium name="The Broad Institute Genome Sequencing Center for Infectious Disease"/>
            <person name="Wu L."/>
            <person name="Ma J."/>
        </authorList>
    </citation>
    <scope>NUCLEOTIDE SEQUENCE [LARGE SCALE GENOMIC DNA]</scope>
    <source>
        <strain evidence="5">CGMCC 4.7177</strain>
    </source>
</reference>
<evidence type="ECO:0000313" key="4">
    <source>
        <dbReference type="EMBL" id="MFD1928098.1"/>
    </source>
</evidence>
<comment type="caution">
    <text evidence="4">The sequence shown here is derived from an EMBL/GenBank/DDBJ whole genome shotgun (WGS) entry which is preliminary data.</text>
</comment>
<dbReference type="PANTHER" id="PTHR33495">
    <property type="entry name" value="ANTI-SIGMA FACTOR ANTAGONIST TM_1081-RELATED-RELATED"/>
    <property type="match status" value="1"/>
</dbReference>
<sequence>MADINITDNGILVATLRGELDNHEANRIRAHISSTIFTGQVRAVIWDLEGLGFMDSAGIGLILGRMRDLAPMGGETLILNPTATMEKIFSFSGLGQNIRHCTVETAIGEIGGVAHGQ</sequence>
<dbReference type="PROSITE" id="PS50801">
    <property type="entry name" value="STAS"/>
    <property type="match status" value="1"/>
</dbReference>
<dbReference type="NCBIfam" id="TIGR00377">
    <property type="entry name" value="ant_ant_sig"/>
    <property type="match status" value="1"/>
</dbReference>
<name>A0ABW4SF79_9BACL</name>
<dbReference type="Pfam" id="PF01740">
    <property type="entry name" value="STAS"/>
    <property type="match status" value="1"/>
</dbReference>
<gene>
    <name evidence="4" type="ORF">ACFSFY_08505</name>
</gene>
<evidence type="ECO:0000256" key="2">
    <source>
        <dbReference type="RuleBase" id="RU003749"/>
    </source>
</evidence>
<dbReference type="InterPro" id="IPR002645">
    <property type="entry name" value="STAS_dom"/>
</dbReference>
<comment type="similarity">
    <text evidence="1 2">Belongs to the anti-sigma-factor antagonist family.</text>
</comment>
<evidence type="ECO:0000259" key="3">
    <source>
        <dbReference type="PROSITE" id="PS50801"/>
    </source>
</evidence>
<organism evidence="4 5">
    <name type="scientific">Sporosarcina siberiensis</name>
    <dbReference type="NCBI Taxonomy" id="1365606"/>
    <lineage>
        <taxon>Bacteria</taxon>
        <taxon>Bacillati</taxon>
        <taxon>Bacillota</taxon>
        <taxon>Bacilli</taxon>
        <taxon>Bacillales</taxon>
        <taxon>Caryophanaceae</taxon>
        <taxon>Sporosarcina</taxon>
    </lineage>
</organism>
<evidence type="ECO:0000313" key="5">
    <source>
        <dbReference type="Proteomes" id="UP001597218"/>
    </source>
</evidence>
<dbReference type="InterPro" id="IPR036513">
    <property type="entry name" value="STAS_dom_sf"/>
</dbReference>
<protein>
    <recommendedName>
        <fullName evidence="2">Anti-sigma factor antagonist</fullName>
    </recommendedName>
</protein>
<proteinExistence type="inferred from homology"/>
<dbReference type="RefSeq" id="WP_381537149.1">
    <property type="nucleotide sequence ID" value="NZ_JBHUGI010000024.1"/>
</dbReference>
<feature type="domain" description="STAS" evidence="3">
    <location>
        <begin position="9"/>
        <end position="94"/>
    </location>
</feature>